<protein>
    <submittedName>
        <fullName evidence="6">Translation initiation factor IF-1</fullName>
    </submittedName>
</protein>
<reference evidence="6 7" key="1">
    <citation type="journal article" date="2015" name="Nature">
        <title>rRNA introns, odd ribosomes, and small enigmatic genomes across a large radiation of phyla.</title>
        <authorList>
            <person name="Brown C.T."/>
            <person name="Hug L.A."/>
            <person name="Thomas B.C."/>
            <person name="Sharon I."/>
            <person name="Castelle C.J."/>
            <person name="Singh A."/>
            <person name="Wilkins M.J."/>
            <person name="Williams K.H."/>
            <person name="Banfield J.F."/>
        </authorList>
    </citation>
    <scope>NUCLEOTIDE SEQUENCE [LARGE SCALE GENOMIC DNA]</scope>
</reference>
<dbReference type="PANTHER" id="PTHR33370">
    <property type="entry name" value="TRANSLATION INITIATION FACTOR IF-1, CHLOROPLASTIC"/>
    <property type="match status" value="1"/>
</dbReference>
<dbReference type="InterPro" id="IPR006196">
    <property type="entry name" value="RNA-binding_domain_S1_IF1"/>
</dbReference>
<dbReference type="PROSITE" id="PS50832">
    <property type="entry name" value="S1_IF1_TYPE"/>
    <property type="match status" value="1"/>
</dbReference>
<evidence type="ECO:0000313" key="6">
    <source>
        <dbReference type="EMBL" id="KKS81718.1"/>
    </source>
</evidence>
<dbReference type="EMBL" id="LCFA01000017">
    <property type="protein sequence ID" value="KKS81718.1"/>
    <property type="molecule type" value="Genomic_DNA"/>
</dbReference>
<keyword evidence="2 4" id="KW-0396">Initiation factor</keyword>
<name>A0A0G1F4B9_9BACT</name>
<evidence type="ECO:0000256" key="4">
    <source>
        <dbReference type="PROSITE-ProRule" id="PRU00181"/>
    </source>
</evidence>
<dbReference type="GO" id="GO:0003723">
    <property type="term" value="F:RNA binding"/>
    <property type="evidence" value="ECO:0007669"/>
    <property type="project" value="InterPro"/>
</dbReference>
<evidence type="ECO:0000256" key="3">
    <source>
        <dbReference type="ARBA" id="ARBA00022917"/>
    </source>
</evidence>
<dbReference type="PANTHER" id="PTHR33370:SF1">
    <property type="entry name" value="TRANSLATION INITIATION FACTOR IF-1, CHLOROPLASTIC"/>
    <property type="match status" value="1"/>
</dbReference>
<organism evidence="6 7">
    <name type="scientific">Candidatus Wolfebacteria bacterium GW2011_GWC1_43_10</name>
    <dbReference type="NCBI Taxonomy" id="1619011"/>
    <lineage>
        <taxon>Bacteria</taxon>
        <taxon>Candidatus Wolfeibacteriota</taxon>
    </lineage>
</organism>
<dbReference type="GO" id="GO:0043022">
    <property type="term" value="F:ribosome binding"/>
    <property type="evidence" value="ECO:0007669"/>
    <property type="project" value="TreeGrafter"/>
</dbReference>
<dbReference type="AlphaFoldDB" id="A0A0G1F4B9"/>
<keyword evidence="3 4" id="KW-0648">Protein biosynthesis</keyword>
<dbReference type="Proteomes" id="UP000034810">
    <property type="component" value="Unassembled WGS sequence"/>
</dbReference>
<comment type="caution">
    <text evidence="6">The sequence shown here is derived from an EMBL/GenBank/DDBJ whole genome shotgun (WGS) entry which is preliminary data.</text>
</comment>
<gene>
    <name evidence="6" type="ORF">UV58_C0017G0008</name>
</gene>
<dbReference type="GO" id="GO:0003743">
    <property type="term" value="F:translation initiation factor activity"/>
    <property type="evidence" value="ECO:0007669"/>
    <property type="project" value="UniProtKB-UniRule"/>
</dbReference>
<proteinExistence type="inferred from homology"/>
<dbReference type="Gene3D" id="2.40.50.140">
    <property type="entry name" value="Nucleic acid-binding proteins"/>
    <property type="match status" value="1"/>
</dbReference>
<dbReference type="GO" id="GO:0005829">
    <property type="term" value="C:cytosol"/>
    <property type="evidence" value="ECO:0007669"/>
    <property type="project" value="TreeGrafter"/>
</dbReference>
<dbReference type="SUPFAM" id="SSF50249">
    <property type="entry name" value="Nucleic acid-binding proteins"/>
    <property type="match status" value="1"/>
</dbReference>
<dbReference type="Pfam" id="PF01176">
    <property type="entry name" value="eIF-1a"/>
    <property type="match status" value="1"/>
</dbReference>
<sequence>MSDQEKANTLEGRVVEALPSATFRVETFQGIILCHLAGKMRIHHIKVMPGDRVLLKLGPDGKRGIVTRRL</sequence>
<dbReference type="InterPro" id="IPR004368">
    <property type="entry name" value="TIF_IF1"/>
</dbReference>
<evidence type="ECO:0000256" key="1">
    <source>
        <dbReference type="ARBA" id="ARBA00010939"/>
    </source>
</evidence>
<evidence type="ECO:0000256" key="2">
    <source>
        <dbReference type="ARBA" id="ARBA00022540"/>
    </source>
</evidence>
<accession>A0A0G1F4B9</accession>
<feature type="domain" description="S1-like" evidence="5">
    <location>
        <begin position="1"/>
        <end position="70"/>
    </location>
</feature>
<dbReference type="InterPro" id="IPR012340">
    <property type="entry name" value="NA-bd_OB-fold"/>
</dbReference>
<evidence type="ECO:0000259" key="5">
    <source>
        <dbReference type="PROSITE" id="PS50832"/>
    </source>
</evidence>
<comment type="similarity">
    <text evidence="1">Belongs to the IF-1 family.</text>
</comment>
<evidence type="ECO:0000313" key="7">
    <source>
        <dbReference type="Proteomes" id="UP000034810"/>
    </source>
</evidence>